<keyword evidence="2" id="KW-1185">Reference proteome</keyword>
<sequence length="68" mass="7373">KKLAIWLTTAKGSYLLRKATFQKPKIYCITGHYELTGVRAWIHSSSNIELDAAVSAEVLAASGIPIGL</sequence>
<gene>
    <name evidence="1" type="ORF">BKA59DRAFT_386255</name>
</gene>
<dbReference type="EMBL" id="JAGPXF010000001">
    <property type="protein sequence ID" value="KAH7261552.1"/>
    <property type="molecule type" value="Genomic_DNA"/>
</dbReference>
<feature type="non-terminal residue" evidence="1">
    <location>
        <position position="1"/>
    </location>
</feature>
<accession>A0A8K0WG95</accession>
<reference evidence="1" key="1">
    <citation type="journal article" date="2021" name="Nat. Commun.">
        <title>Genetic determinants of endophytism in the Arabidopsis root mycobiome.</title>
        <authorList>
            <person name="Mesny F."/>
            <person name="Miyauchi S."/>
            <person name="Thiergart T."/>
            <person name="Pickel B."/>
            <person name="Atanasova L."/>
            <person name="Karlsson M."/>
            <person name="Huettel B."/>
            <person name="Barry K.W."/>
            <person name="Haridas S."/>
            <person name="Chen C."/>
            <person name="Bauer D."/>
            <person name="Andreopoulos W."/>
            <person name="Pangilinan J."/>
            <person name="LaButti K."/>
            <person name="Riley R."/>
            <person name="Lipzen A."/>
            <person name="Clum A."/>
            <person name="Drula E."/>
            <person name="Henrissat B."/>
            <person name="Kohler A."/>
            <person name="Grigoriev I.V."/>
            <person name="Martin F.M."/>
            <person name="Hacquard S."/>
        </authorList>
    </citation>
    <scope>NUCLEOTIDE SEQUENCE</scope>
    <source>
        <strain evidence="1">MPI-SDFR-AT-0068</strain>
    </source>
</reference>
<name>A0A8K0WG95_9HYPO</name>
<comment type="caution">
    <text evidence="1">The sequence shown here is derived from an EMBL/GenBank/DDBJ whole genome shotgun (WGS) entry which is preliminary data.</text>
</comment>
<proteinExistence type="predicted"/>
<organism evidence="1 2">
    <name type="scientific">Fusarium tricinctum</name>
    <dbReference type="NCBI Taxonomy" id="61284"/>
    <lineage>
        <taxon>Eukaryota</taxon>
        <taxon>Fungi</taxon>
        <taxon>Dikarya</taxon>
        <taxon>Ascomycota</taxon>
        <taxon>Pezizomycotina</taxon>
        <taxon>Sordariomycetes</taxon>
        <taxon>Hypocreomycetidae</taxon>
        <taxon>Hypocreales</taxon>
        <taxon>Nectriaceae</taxon>
        <taxon>Fusarium</taxon>
        <taxon>Fusarium tricinctum species complex</taxon>
    </lineage>
</organism>
<protein>
    <submittedName>
        <fullName evidence="1">Uncharacterized protein</fullName>
    </submittedName>
</protein>
<dbReference type="OrthoDB" id="5084940at2759"/>
<evidence type="ECO:0000313" key="1">
    <source>
        <dbReference type="EMBL" id="KAH7261552.1"/>
    </source>
</evidence>
<dbReference type="Proteomes" id="UP000813427">
    <property type="component" value="Unassembled WGS sequence"/>
</dbReference>
<dbReference type="AlphaFoldDB" id="A0A8K0WG95"/>
<evidence type="ECO:0000313" key="2">
    <source>
        <dbReference type="Proteomes" id="UP000813427"/>
    </source>
</evidence>